<feature type="domain" description="Putative zinc-finger" evidence="1">
    <location>
        <begin position="8"/>
        <end position="41"/>
    </location>
</feature>
<accession>A0A839HII1</accession>
<dbReference type="AlphaFoldDB" id="A0A839HII1"/>
<dbReference type="EMBL" id="JACIVI010000001">
    <property type="protein sequence ID" value="MBB1161673.1"/>
    <property type="molecule type" value="Genomic_DNA"/>
</dbReference>
<proteinExistence type="predicted"/>
<sequence length="64" mass="7509">MKFLDRSCLEAARLLSKRADDRLTLIERLALRRHLAVCGACPRFARQVDLLRHAVGRWKQYTQD</sequence>
<dbReference type="InterPro" id="IPR027383">
    <property type="entry name" value="Znf_put"/>
</dbReference>
<organism evidence="2 3">
    <name type="scientific">Aquariibacter albus</name>
    <dbReference type="NCBI Taxonomy" id="2759899"/>
    <lineage>
        <taxon>Bacteria</taxon>
        <taxon>Pseudomonadati</taxon>
        <taxon>Pseudomonadota</taxon>
        <taxon>Betaproteobacteria</taxon>
        <taxon>Burkholderiales</taxon>
        <taxon>Sphaerotilaceae</taxon>
        <taxon>Aquariibacter</taxon>
    </lineage>
</organism>
<dbReference type="Pfam" id="PF13490">
    <property type="entry name" value="zf-HC2"/>
    <property type="match status" value="1"/>
</dbReference>
<dbReference type="Proteomes" id="UP000586093">
    <property type="component" value="Unassembled WGS sequence"/>
</dbReference>
<reference evidence="2 3" key="1">
    <citation type="submission" date="2020-08" db="EMBL/GenBank/DDBJ databases">
        <title>Aquariorum lacteus gen. nov., sp. nov., a new member of the family Comamonadaceae, isolated from freshwater aquarium.</title>
        <authorList>
            <person name="Chun S.-J."/>
        </authorList>
    </citation>
    <scope>NUCLEOTIDE SEQUENCE [LARGE SCALE GENOMIC DNA]</scope>
    <source>
        <strain evidence="2 3">SJAQ100</strain>
    </source>
</reference>
<comment type="caution">
    <text evidence="2">The sequence shown here is derived from an EMBL/GenBank/DDBJ whole genome shotgun (WGS) entry which is preliminary data.</text>
</comment>
<name>A0A839HII1_9BURK</name>
<dbReference type="RefSeq" id="WP_182662628.1">
    <property type="nucleotide sequence ID" value="NZ_JACIVI010000001.1"/>
</dbReference>
<evidence type="ECO:0000313" key="3">
    <source>
        <dbReference type="Proteomes" id="UP000586093"/>
    </source>
</evidence>
<keyword evidence="3" id="KW-1185">Reference proteome</keyword>
<protein>
    <submittedName>
        <fullName evidence="2">Zf-HC2 domain-containing protein</fullName>
    </submittedName>
</protein>
<gene>
    <name evidence="2" type="ORF">H4F90_06740</name>
</gene>
<evidence type="ECO:0000313" key="2">
    <source>
        <dbReference type="EMBL" id="MBB1161673.1"/>
    </source>
</evidence>
<evidence type="ECO:0000259" key="1">
    <source>
        <dbReference type="Pfam" id="PF13490"/>
    </source>
</evidence>